<dbReference type="InterPro" id="IPR014859">
    <property type="entry name" value="Phage_TAC_4"/>
</dbReference>
<proteinExistence type="predicted"/>
<protein>
    <submittedName>
        <fullName evidence="1">Phage tail assembly chaperone</fullName>
    </submittedName>
</protein>
<accession>A0A6J5NUC2</accession>
<sequence>MSKITLGKTPKTFKPFPVKFPMPDGSEGTILATFKYRTRTEFGAFLNQVFGDAGEQPPADGKPNFEDLFEKTKDKNAEHLLLALDSWDVDADLTLKSLQDLANEIPAASVELMRAYNLACTEGRLGN</sequence>
<gene>
    <name evidence="1" type="ORF">UFOVP814_17</name>
</gene>
<dbReference type="EMBL" id="LR796746">
    <property type="protein sequence ID" value="CAB4163310.1"/>
    <property type="molecule type" value="Genomic_DNA"/>
</dbReference>
<dbReference type="Pfam" id="PF08748">
    <property type="entry name" value="Phage_TAC_4"/>
    <property type="match status" value="1"/>
</dbReference>
<reference evidence="1" key="1">
    <citation type="submission" date="2020-04" db="EMBL/GenBank/DDBJ databases">
        <authorList>
            <person name="Chiriac C."/>
            <person name="Salcher M."/>
            <person name="Ghai R."/>
            <person name="Kavagutti S V."/>
        </authorList>
    </citation>
    <scope>NUCLEOTIDE SEQUENCE</scope>
</reference>
<name>A0A6J5NUC2_9CAUD</name>
<evidence type="ECO:0000313" key="1">
    <source>
        <dbReference type="EMBL" id="CAB4163310.1"/>
    </source>
</evidence>
<organism evidence="1">
    <name type="scientific">uncultured Caudovirales phage</name>
    <dbReference type="NCBI Taxonomy" id="2100421"/>
    <lineage>
        <taxon>Viruses</taxon>
        <taxon>Duplodnaviria</taxon>
        <taxon>Heunggongvirae</taxon>
        <taxon>Uroviricota</taxon>
        <taxon>Caudoviricetes</taxon>
        <taxon>Peduoviridae</taxon>
        <taxon>Maltschvirus</taxon>
        <taxon>Maltschvirus maltsch</taxon>
    </lineage>
</organism>